<dbReference type="CDD" id="cd03116">
    <property type="entry name" value="MobB"/>
    <property type="match status" value="1"/>
</dbReference>
<proteinExistence type="predicted"/>
<organism evidence="2 3">
    <name type="scientific">Bacillus mesophilus</name>
    <dbReference type="NCBI Taxonomy" id="1808955"/>
    <lineage>
        <taxon>Bacteria</taxon>
        <taxon>Bacillati</taxon>
        <taxon>Bacillota</taxon>
        <taxon>Bacilli</taxon>
        <taxon>Bacillales</taxon>
        <taxon>Bacillaceae</taxon>
        <taxon>Bacillus</taxon>
    </lineage>
</organism>
<dbReference type="Gene3D" id="3.40.50.300">
    <property type="entry name" value="P-loop containing nucleotide triphosphate hydrolases"/>
    <property type="match status" value="1"/>
</dbReference>
<dbReference type="NCBIfam" id="TIGR00176">
    <property type="entry name" value="mobB"/>
    <property type="match status" value="1"/>
</dbReference>
<dbReference type="Pfam" id="PF03205">
    <property type="entry name" value="MobB"/>
    <property type="match status" value="1"/>
</dbReference>
<dbReference type="EMBL" id="JAAIWM010000008">
    <property type="protein sequence ID" value="NEY73617.1"/>
    <property type="molecule type" value="Genomic_DNA"/>
</dbReference>
<dbReference type="InterPro" id="IPR052539">
    <property type="entry name" value="MGD_biosynthesis_adapter"/>
</dbReference>
<dbReference type="PANTHER" id="PTHR40072:SF1">
    <property type="entry name" value="MOLYBDOPTERIN-GUANINE DINUCLEOTIDE BIOSYNTHESIS ADAPTER PROTEIN"/>
    <property type="match status" value="1"/>
</dbReference>
<comment type="caution">
    <text evidence="2">The sequence shown here is derived from an EMBL/GenBank/DDBJ whole genome shotgun (WGS) entry which is preliminary data.</text>
</comment>
<dbReference type="SUPFAM" id="SSF52540">
    <property type="entry name" value="P-loop containing nucleoside triphosphate hydrolases"/>
    <property type="match status" value="1"/>
</dbReference>
<reference evidence="2 3" key="1">
    <citation type="submission" date="2020-02" db="EMBL/GenBank/DDBJ databases">
        <title>Bacillus aquiflavi sp. nov., isolated from yellow water of strong flavor Chinese baijiu in Yibin region of China.</title>
        <authorList>
            <person name="Xie J."/>
        </authorList>
    </citation>
    <scope>NUCLEOTIDE SEQUENCE [LARGE SCALE GENOMIC DNA]</scope>
    <source>
        <strain evidence="2 3">SA4</strain>
    </source>
</reference>
<protein>
    <submittedName>
        <fullName evidence="2">Molybdopterin-guanine dinucleotide biosynthesis protein B</fullName>
    </submittedName>
</protein>
<evidence type="ECO:0000259" key="1">
    <source>
        <dbReference type="Pfam" id="PF03205"/>
    </source>
</evidence>
<accession>A0A6M0QBJ2</accession>
<dbReference type="GO" id="GO:0006777">
    <property type="term" value="P:Mo-molybdopterin cofactor biosynthetic process"/>
    <property type="evidence" value="ECO:0007669"/>
    <property type="project" value="InterPro"/>
</dbReference>
<dbReference type="GO" id="GO:0005525">
    <property type="term" value="F:GTP binding"/>
    <property type="evidence" value="ECO:0007669"/>
    <property type="project" value="InterPro"/>
</dbReference>
<dbReference type="AlphaFoldDB" id="A0A6M0QBJ2"/>
<dbReference type="Proteomes" id="UP000481043">
    <property type="component" value="Unassembled WGS sequence"/>
</dbReference>
<dbReference type="PANTHER" id="PTHR40072">
    <property type="entry name" value="MOLYBDOPTERIN-GUANINE DINUCLEOTIDE BIOSYNTHESIS ADAPTER PROTEIN-RELATED"/>
    <property type="match status" value="1"/>
</dbReference>
<feature type="domain" description="Molybdopterin-guanine dinucleotide biosynthesis protein B (MobB)" evidence="1">
    <location>
        <begin position="7"/>
        <end position="138"/>
    </location>
</feature>
<dbReference type="InterPro" id="IPR027417">
    <property type="entry name" value="P-loop_NTPase"/>
</dbReference>
<name>A0A6M0QBJ2_9BACI</name>
<evidence type="ECO:0000313" key="3">
    <source>
        <dbReference type="Proteomes" id="UP000481043"/>
    </source>
</evidence>
<evidence type="ECO:0000313" key="2">
    <source>
        <dbReference type="EMBL" id="NEY73617.1"/>
    </source>
</evidence>
<gene>
    <name evidence="2" type="primary">mobB</name>
    <name evidence="2" type="ORF">G4D63_18025</name>
</gene>
<dbReference type="InterPro" id="IPR004435">
    <property type="entry name" value="MobB_dom"/>
</dbReference>
<sequence>MEVRLPIFQIVGYQNSGKTTLVQKLVKNLSKRGYKVGTIKHHGHGGEPDFADKGKDSALHRSAGARVVTVEGNGTIQLTASELKWDLQQIISLYESFNLDIILVEGYKLESYPKVVLLRTQEDLEMTQKLSNIFCVISQVPLLKHQCKNLTWFLRSEEEAYLSFLLQEVGGHSNE</sequence>
<keyword evidence="3" id="KW-1185">Reference proteome</keyword>